<comment type="similarity">
    <text evidence="6 18">Belongs to the sugar phosphate cyclases superfamily. Dehydroquinate synthase family.</text>
</comment>
<dbReference type="InterPro" id="IPR050071">
    <property type="entry name" value="Dehydroquinate_synthase"/>
</dbReference>
<dbReference type="EMBL" id="PVNS01000002">
    <property type="protein sequence ID" value="PRO66814.1"/>
    <property type="molecule type" value="Genomic_DNA"/>
</dbReference>
<evidence type="ECO:0000256" key="2">
    <source>
        <dbReference type="ARBA" id="ARBA00001911"/>
    </source>
</evidence>
<keyword evidence="13 18" id="KW-0862">Zinc</keyword>
<evidence type="ECO:0000256" key="1">
    <source>
        <dbReference type="ARBA" id="ARBA00001393"/>
    </source>
</evidence>
<feature type="binding site" evidence="18">
    <location>
        <begin position="105"/>
        <end position="109"/>
    </location>
    <ligand>
        <name>NAD(+)</name>
        <dbReference type="ChEBI" id="CHEBI:57540"/>
    </ligand>
</feature>
<evidence type="ECO:0000313" key="21">
    <source>
        <dbReference type="EMBL" id="PRO66814.1"/>
    </source>
</evidence>
<dbReference type="Gene3D" id="1.20.1090.10">
    <property type="entry name" value="Dehydroquinate synthase-like - alpha domain"/>
    <property type="match status" value="1"/>
</dbReference>
<evidence type="ECO:0000256" key="3">
    <source>
        <dbReference type="ARBA" id="ARBA00001947"/>
    </source>
</evidence>
<feature type="binding site" evidence="18">
    <location>
        <begin position="71"/>
        <end position="76"/>
    </location>
    <ligand>
        <name>NAD(+)</name>
        <dbReference type="ChEBI" id="CHEBI:57540"/>
    </ligand>
</feature>
<reference evidence="21 22" key="1">
    <citation type="submission" date="2018-03" db="EMBL/GenBank/DDBJ databases">
        <title>Bacillus urumqiensis sp. nov., a moderately haloalkaliphilic bacterium isolated from a salt lake.</title>
        <authorList>
            <person name="Zhao B."/>
            <person name="Liao Z."/>
        </authorList>
    </citation>
    <scope>NUCLEOTIDE SEQUENCE [LARGE SCALE GENOMIC DNA]</scope>
    <source>
        <strain evidence="21 22">BZ-SZ-XJ18</strain>
    </source>
</reference>
<dbReference type="GO" id="GO:0046872">
    <property type="term" value="F:metal ion binding"/>
    <property type="evidence" value="ECO:0007669"/>
    <property type="project" value="UniProtKB-KW"/>
</dbReference>
<proteinExistence type="inferred from homology"/>
<dbReference type="Pfam" id="PF01761">
    <property type="entry name" value="DHQ_synthase"/>
    <property type="match status" value="1"/>
</dbReference>
<dbReference type="InterPro" id="IPR056179">
    <property type="entry name" value="DHQS_C"/>
</dbReference>
<dbReference type="NCBIfam" id="TIGR01357">
    <property type="entry name" value="aroB"/>
    <property type="match status" value="1"/>
</dbReference>
<evidence type="ECO:0000256" key="16">
    <source>
        <dbReference type="ARBA" id="ARBA00023239"/>
    </source>
</evidence>
<dbReference type="GO" id="GO:0009073">
    <property type="term" value="P:aromatic amino acid family biosynthetic process"/>
    <property type="evidence" value="ECO:0007669"/>
    <property type="project" value="UniProtKB-KW"/>
</dbReference>
<dbReference type="HAMAP" id="MF_00110">
    <property type="entry name" value="DHQ_synthase"/>
    <property type="match status" value="1"/>
</dbReference>
<feature type="binding site" evidence="18">
    <location>
        <begin position="129"/>
        <end position="130"/>
    </location>
    <ligand>
        <name>NAD(+)</name>
        <dbReference type="ChEBI" id="CHEBI:57540"/>
    </ligand>
</feature>
<comment type="caution">
    <text evidence="21">The sequence shown here is derived from an EMBL/GenBank/DDBJ whole genome shotgun (WGS) entry which is preliminary data.</text>
</comment>
<feature type="binding site" evidence="18">
    <location>
        <position position="141"/>
    </location>
    <ligand>
        <name>NAD(+)</name>
        <dbReference type="ChEBI" id="CHEBI:57540"/>
    </ligand>
</feature>
<evidence type="ECO:0000313" key="22">
    <source>
        <dbReference type="Proteomes" id="UP000243650"/>
    </source>
</evidence>
<dbReference type="CDD" id="cd08195">
    <property type="entry name" value="DHQS"/>
    <property type="match status" value="1"/>
</dbReference>
<evidence type="ECO:0000256" key="17">
    <source>
        <dbReference type="ARBA" id="ARBA00023285"/>
    </source>
</evidence>
<keyword evidence="22" id="KW-1185">Reference proteome</keyword>
<dbReference type="InterPro" id="IPR030960">
    <property type="entry name" value="DHQS/DOIS_N"/>
</dbReference>
<evidence type="ECO:0000256" key="15">
    <source>
        <dbReference type="ARBA" id="ARBA00023141"/>
    </source>
</evidence>
<dbReference type="UniPathway" id="UPA00053">
    <property type="reaction ID" value="UER00085"/>
</dbReference>
<dbReference type="GO" id="GO:0008652">
    <property type="term" value="P:amino acid biosynthetic process"/>
    <property type="evidence" value="ECO:0007669"/>
    <property type="project" value="UniProtKB-KW"/>
</dbReference>
<evidence type="ECO:0000256" key="5">
    <source>
        <dbReference type="ARBA" id="ARBA00004661"/>
    </source>
</evidence>
<evidence type="ECO:0000256" key="7">
    <source>
        <dbReference type="ARBA" id="ARBA00013031"/>
    </source>
</evidence>
<feature type="binding site" evidence="18">
    <location>
        <position position="183"/>
    </location>
    <ligand>
        <name>Zn(2+)</name>
        <dbReference type="ChEBI" id="CHEBI:29105"/>
    </ligand>
</feature>
<dbReference type="OrthoDB" id="9806583at2"/>
<keyword evidence="14 18" id="KW-0520">NAD</keyword>
<dbReference type="SUPFAM" id="SSF56796">
    <property type="entry name" value="Dehydroquinate synthase-like"/>
    <property type="match status" value="1"/>
</dbReference>
<organism evidence="21 22">
    <name type="scientific">Alkalicoccus urumqiensis</name>
    <name type="common">Bacillus urumqiensis</name>
    <dbReference type="NCBI Taxonomy" id="1548213"/>
    <lineage>
        <taxon>Bacteria</taxon>
        <taxon>Bacillati</taxon>
        <taxon>Bacillota</taxon>
        <taxon>Bacilli</taxon>
        <taxon>Bacillales</taxon>
        <taxon>Bacillaceae</taxon>
        <taxon>Alkalicoccus</taxon>
    </lineage>
</organism>
<feature type="binding site" evidence="18">
    <location>
        <position position="263"/>
    </location>
    <ligand>
        <name>Zn(2+)</name>
        <dbReference type="ChEBI" id="CHEBI:29105"/>
    </ligand>
</feature>
<evidence type="ECO:0000256" key="11">
    <source>
        <dbReference type="ARBA" id="ARBA00022723"/>
    </source>
</evidence>
<evidence type="ECO:0000256" key="13">
    <source>
        <dbReference type="ARBA" id="ARBA00022833"/>
    </source>
</evidence>
<dbReference type="EC" id="4.2.3.4" evidence="7 18"/>
<dbReference type="FunFam" id="3.40.50.1970:FF:000007">
    <property type="entry name" value="Pentafunctional AROM polypeptide"/>
    <property type="match status" value="1"/>
</dbReference>
<evidence type="ECO:0000256" key="4">
    <source>
        <dbReference type="ARBA" id="ARBA00004496"/>
    </source>
</evidence>
<feature type="domain" description="3-dehydroquinate synthase N-terminal" evidence="19">
    <location>
        <begin position="67"/>
        <end position="178"/>
    </location>
</feature>
<evidence type="ECO:0000256" key="6">
    <source>
        <dbReference type="ARBA" id="ARBA00005412"/>
    </source>
</evidence>
<evidence type="ECO:0000256" key="14">
    <source>
        <dbReference type="ARBA" id="ARBA00023027"/>
    </source>
</evidence>
<dbReference type="GO" id="GO:0000166">
    <property type="term" value="F:nucleotide binding"/>
    <property type="evidence" value="ECO:0007669"/>
    <property type="project" value="UniProtKB-KW"/>
</dbReference>
<name>A0A2P6MKK4_ALKUR</name>
<evidence type="ECO:0000259" key="19">
    <source>
        <dbReference type="Pfam" id="PF01761"/>
    </source>
</evidence>
<feature type="binding site" evidence="18">
    <location>
        <position position="246"/>
    </location>
    <ligand>
        <name>Zn(2+)</name>
        <dbReference type="ChEBI" id="CHEBI:29105"/>
    </ligand>
</feature>
<dbReference type="GO" id="GO:0009423">
    <property type="term" value="P:chorismate biosynthetic process"/>
    <property type="evidence" value="ECO:0007669"/>
    <property type="project" value="UniProtKB-UniRule"/>
</dbReference>
<evidence type="ECO:0000256" key="18">
    <source>
        <dbReference type="HAMAP-Rule" id="MF_00110"/>
    </source>
</evidence>
<dbReference type="Proteomes" id="UP000243650">
    <property type="component" value="Unassembled WGS sequence"/>
</dbReference>
<protein>
    <recommendedName>
        <fullName evidence="8 18">3-dehydroquinate synthase</fullName>
        <shortName evidence="18">DHQS</shortName>
        <ecNumber evidence="7 18">4.2.3.4</ecNumber>
    </recommendedName>
</protein>
<feature type="binding site" evidence="18">
    <location>
        <begin position="168"/>
        <end position="171"/>
    </location>
    <ligand>
        <name>NAD(+)</name>
        <dbReference type="ChEBI" id="CHEBI:57540"/>
    </ligand>
</feature>
<comment type="function">
    <text evidence="18">Catalyzes the conversion of 3-deoxy-D-arabino-heptulosonate 7-phosphate (DAHP) to dehydroquinate (DHQ).</text>
</comment>
<comment type="catalytic activity">
    <reaction evidence="1 18">
        <text>7-phospho-2-dehydro-3-deoxy-D-arabino-heptonate = 3-dehydroquinate + phosphate</text>
        <dbReference type="Rhea" id="RHEA:21968"/>
        <dbReference type="ChEBI" id="CHEBI:32364"/>
        <dbReference type="ChEBI" id="CHEBI:43474"/>
        <dbReference type="ChEBI" id="CHEBI:58394"/>
        <dbReference type="EC" id="4.2.3.4"/>
    </reaction>
</comment>
<dbReference type="RefSeq" id="WP_105957850.1">
    <property type="nucleotide sequence ID" value="NZ_PVNS01000002.1"/>
</dbReference>
<keyword evidence="15 18" id="KW-0057">Aromatic amino acid biosynthesis</keyword>
<dbReference type="InterPro" id="IPR030963">
    <property type="entry name" value="DHQ_synth_fam"/>
</dbReference>
<gene>
    <name evidence="18" type="primary">aroB</name>
    <name evidence="21" type="ORF">C6I21_02510</name>
</gene>
<comment type="cofactor">
    <cofactor evidence="18">
        <name>Co(2+)</name>
        <dbReference type="ChEBI" id="CHEBI:48828"/>
    </cofactor>
    <cofactor evidence="18">
        <name>Zn(2+)</name>
        <dbReference type="ChEBI" id="CHEBI:29105"/>
    </cofactor>
    <text evidence="18">Binds 1 divalent metal cation per subunit. Can use either Co(2+) or Zn(2+).</text>
</comment>
<evidence type="ECO:0000256" key="12">
    <source>
        <dbReference type="ARBA" id="ARBA00022741"/>
    </source>
</evidence>
<keyword evidence="11 18" id="KW-0479">Metal-binding</keyword>
<comment type="cofactor">
    <cofactor evidence="3">
        <name>Zn(2+)</name>
        <dbReference type="ChEBI" id="CHEBI:29105"/>
    </cofactor>
</comment>
<feature type="binding site" evidence="18">
    <location>
        <position position="150"/>
    </location>
    <ligand>
        <name>NAD(+)</name>
        <dbReference type="ChEBI" id="CHEBI:57540"/>
    </ligand>
</feature>
<dbReference type="Pfam" id="PF24621">
    <property type="entry name" value="DHQS_C"/>
    <property type="match status" value="1"/>
</dbReference>
<dbReference type="Gene3D" id="3.40.50.1970">
    <property type="match status" value="1"/>
</dbReference>
<keyword evidence="9 18" id="KW-0963">Cytoplasm</keyword>
<dbReference type="AlphaFoldDB" id="A0A2P6MKK4"/>
<keyword evidence="12 18" id="KW-0547">Nucleotide-binding</keyword>
<evidence type="ECO:0000256" key="8">
    <source>
        <dbReference type="ARBA" id="ARBA00017684"/>
    </source>
</evidence>
<accession>A0A2P6MKK4</accession>
<evidence type="ECO:0000256" key="10">
    <source>
        <dbReference type="ARBA" id="ARBA00022605"/>
    </source>
</evidence>
<dbReference type="GO" id="GO:0003856">
    <property type="term" value="F:3-dehydroquinate synthase activity"/>
    <property type="evidence" value="ECO:0007669"/>
    <property type="project" value="UniProtKB-UniRule"/>
</dbReference>
<evidence type="ECO:0000256" key="9">
    <source>
        <dbReference type="ARBA" id="ARBA00022490"/>
    </source>
</evidence>
<sequence>MGHTLEVRAEARTYPIHIEGGVRHRVGSLVNASVPGHSRVLIAADEHAASHYLEDIAASFAERPDIYIIPSGEESKSQEEYFRLLTAALEAGLDRKSVICALGGGVTGDLAGFAAATFMRGISFVQIPTTLLAHDSSVGGKTGINHAAGKNLIGSFHAPSAVIYDPETFETLPERELRSGFAEVIKHAWISGDSWFSWLDQFVPSLTKFPKSKMEELLSASIQVKARIVEEDEREKGKRAFLNFGHTLGHALESAAGYGRFTHGEAVAVGMLFAAELSRNILKADLPIHELKQMLTRLGYTTEIDKHLRIDDLIRRMRIDKKAADGTLRFVLLHELGRPELCTVPEEEVRKLLEKEGLT</sequence>
<evidence type="ECO:0000259" key="20">
    <source>
        <dbReference type="Pfam" id="PF24621"/>
    </source>
</evidence>
<keyword evidence="16 18" id="KW-0456">Lyase</keyword>
<keyword evidence="17 18" id="KW-0170">Cobalt</keyword>
<dbReference type="GO" id="GO:0005737">
    <property type="term" value="C:cytoplasm"/>
    <property type="evidence" value="ECO:0007669"/>
    <property type="project" value="UniProtKB-SubCell"/>
</dbReference>
<comment type="subcellular location">
    <subcellularLocation>
        <location evidence="4 18">Cytoplasm</location>
    </subcellularLocation>
</comment>
<dbReference type="PANTHER" id="PTHR43622">
    <property type="entry name" value="3-DEHYDROQUINATE SYNTHASE"/>
    <property type="match status" value="1"/>
</dbReference>
<dbReference type="PANTHER" id="PTHR43622:SF7">
    <property type="entry name" value="3-DEHYDROQUINATE SYNTHASE, CHLOROPLASTIC"/>
    <property type="match status" value="1"/>
</dbReference>
<comment type="pathway">
    <text evidence="5 18">Metabolic intermediate biosynthesis; chorismate biosynthesis; chorismate from D-erythrose 4-phosphate and phosphoenolpyruvate: step 2/7.</text>
</comment>
<comment type="cofactor">
    <cofactor evidence="2 18">
        <name>NAD(+)</name>
        <dbReference type="ChEBI" id="CHEBI:57540"/>
    </cofactor>
</comment>
<dbReference type="InterPro" id="IPR016037">
    <property type="entry name" value="DHQ_synth_AroB"/>
</dbReference>
<dbReference type="PIRSF" id="PIRSF001455">
    <property type="entry name" value="DHQ_synth"/>
    <property type="match status" value="1"/>
</dbReference>
<keyword evidence="10 18" id="KW-0028">Amino-acid biosynthesis</keyword>
<feature type="domain" description="3-dehydroquinate synthase C-terminal" evidence="20">
    <location>
        <begin position="180"/>
        <end position="323"/>
    </location>
</feature>